<dbReference type="EMBL" id="JACTNZ010000008">
    <property type="protein sequence ID" value="KAG5534505.1"/>
    <property type="molecule type" value="Genomic_DNA"/>
</dbReference>
<keyword evidence="2" id="KW-1185">Reference proteome</keyword>
<evidence type="ECO:0000313" key="2">
    <source>
        <dbReference type="Proteomes" id="UP000823749"/>
    </source>
</evidence>
<comment type="caution">
    <text evidence="1">The sequence shown here is derived from an EMBL/GenBank/DDBJ whole genome shotgun (WGS) entry which is preliminary data.</text>
</comment>
<dbReference type="AlphaFoldDB" id="A0AAV6J2J5"/>
<organism evidence="1 2">
    <name type="scientific">Rhododendron griersonianum</name>
    <dbReference type="NCBI Taxonomy" id="479676"/>
    <lineage>
        <taxon>Eukaryota</taxon>
        <taxon>Viridiplantae</taxon>
        <taxon>Streptophyta</taxon>
        <taxon>Embryophyta</taxon>
        <taxon>Tracheophyta</taxon>
        <taxon>Spermatophyta</taxon>
        <taxon>Magnoliopsida</taxon>
        <taxon>eudicotyledons</taxon>
        <taxon>Gunneridae</taxon>
        <taxon>Pentapetalae</taxon>
        <taxon>asterids</taxon>
        <taxon>Ericales</taxon>
        <taxon>Ericaceae</taxon>
        <taxon>Ericoideae</taxon>
        <taxon>Rhodoreae</taxon>
        <taxon>Rhododendron</taxon>
    </lineage>
</organism>
<sequence length="100" mass="11357">MKKAERSLSVERGGMDRQLGKNVIRVVVIRYDGEGQYWIALASVIELFLSFTLCIEHCTHEYVHCIPVVWSGAKIVLLWSPIAKQCLRAGHNRKLGFAMN</sequence>
<gene>
    <name evidence="1" type="ORF">RHGRI_022580</name>
</gene>
<reference evidence="1" key="1">
    <citation type="submission" date="2020-08" db="EMBL/GenBank/DDBJ databases">
        <title>Plant Genome Project.</title>
        <authorList>
            <person name="Zhang R.-G."/>
        </authorList>
    </citation>
    <scope>NUCLEOTIDE SEQUENCE</scope>
    <source>
        <strain evidence="1">WSP0</strain>
        <tissue evidence="1">Leaf</tissue>
    </source>
</reference>
<name>A0AAV6J2J5_9ERIC</name>
<proteinExistence type="predicted"/>
<protein>
    <submittedName>
        <fullName evidence="1">Uncharacterized protein</fullName>
    </submittedName>
</protein>
<dbReference type="Proteomes" id="UP000823749">
    <property type="component" value="Chromosome 8"/>
</dbReference>
<evidence type="ECO:0000313" key="1">
    <source>
        <dbReference type="EMBL" id="KAG5534505.1"/>
    </source>
</evidence>
<accession>A0AAV6J2J5</accession>